<evidence type="ECO:0000256" key="10">
    <source>
        <dbReference type="ARBA" id="ARBA00023144"/>
    </source>
</evidence>
<dbReference type="InterPro" id="IPR019741">
    <property type="entry name" value="Galactokinase_CS"/>
</dbReference>
<dbReference type="Gene3D" id="3.30.230.10">
    <property type="match status" value="1"/>
</dbReference>
<dbReference type="Gene3D" id="3.30.70.3170">
    <property type="match status" value="1"/>
</dbReference>
<dbReference type="SUPFAM" id="SSF54211">
    <property type="entry name" value="Ribosomal protein S5 domain 2-like"/>
    <property type="match status" value="1"/>
</dbReference>
<dbReference type="PRINTS" id="PR00473">
    <property type="entry name" value="GALCTOKINASE"/>
</dbReference>
<dbReference type="PANTHER" id="PTHR10457">
    <property type="entry name" value="MEVALONATE KINASE/GALACTOKINASE"/>
    <property type="match status" value="1"/>
</dbReference>
<dbReference type="GO" id="GO:0016126">
    <property type="term" value="P:sterol biosynthetic process"/>
    <property type="evidence" value="ECO:0007669"/>
    <property type="project" value="UniProtKB-KW"/>
</dbReference>
<keyword evidence="7" id="KW-0418">Kinase</keyword>
<keyword evidence="19" id="KW-0687">Ribonucleoprotein</keyword>
<dbReference type="InterPro" id="IPR013750">
    <property type="entry name" value="GHMP_kinase_C_dom"/>
</dbReference>
<dbReference type="Pfam" id="PF10509">
    <property type="entry name" value="GalKase_gal_bdg"/>
    <property type="match status" value="1"/>
</dbReference>
<dbReference type="SUPFAM" id="SSF55060">
    <property type="entry name" value="GHMP Kinase, C-terminal domain"/>
    <property type="match status" value="1"/>
</dbReference>
<dbReference type="GO" id="GO:0005524">
    <property type="term" value="F:ATP binding"/>
    <property type="evidence" value="ECO:0007669"/>
    <property type="project" value="UniProtKB-KW"/>
</dbReference>
<evidence type="ECO:0000256" key="2">
    <source>
        <dbReference type="ARBA" id="ARBA00006566"/>
    </source>
</evidence>
<dbReference type="AlphaFoldDB" id="A0AAN6W1B3"/>
<keyword evidence="11" id="KW-1207">Sterol metabolism</keyword>
<dbReference type="PROSITE" id="PS00106">
    <property type="entry name" value="GALACTOKINASE"/>
    <property type="match status" value="1"/>
</dbReference>
<evidence type="ECO:0000256" key="15">
    <source>
        <dbReference type="ARBA" id="ARBA00049538"/>
    </source>
</evidence>
<dbReference type="GO" id="GO:0005840">
    <property type="term" value="C:ribosome"/>
    <property type="evidence" value="ECO:0007669"/>
    <property type="project" value="UniProtKB-KW"/>
</dbReference>
<dbReference type="InterPro" id="IPR019539">
    <property type="entry name" value="GalKase_N"/>
</dbReference>
<feature type="domain" description="GHMP kinase C-terminal" evidence="17">
    <location>
        <begin position="449"/>
        <end position="518"/>
    </location>
</feature>
<dbReference type="GO" id="GO:0005829">
    <property type="term" value="C:cytosol"/>
    <property type="evidence" value="ECO:0007669"/>
    <property type="project" value="TreeGrafter"/>
</dbReference>
<evidence type="ECO:0000256" key="8">
    <source>
        <dbReference type="ARBA" id="ARBA00022840"/>
    </source>
</evidence>
<reference evidence="19" key="2">
    <citation type="submission" date="2023-05" db="EMBL/GenBank/DDBJ databases">
        <authorList>
            <consortium name="Lawrence Berkeley National Laboratory"/>
            <person name="Steindorff A."/>
            <person name="Hensen N."/>
            <person name="Bonometti L."/>
            <person name="Westerberg I."/>
            <person name="Brannstrom I.O."/>
            <person name="Guillou S."/>
            <person name="Cros-Aarteil S."/>
            <person name="Calhoun S."/>
            <person name="Haridas S."/>
            <person name="Kuo A."/>
            <person name="Mondo S."/>
            <person name="Pangilinan J."/>
            <person name="Riley R."/>
            <person name="Labutti K."/>
            <person name="Andreopoulos B."/>
            <person name="Lipzen A."/>
            <person name="Chen C."/>
            <person name="Yanf M."/>
            <person name="Daum C."/>
            <person name="Ng V."/>
            <person name="Clum A."/>
            <person name="Ohm R."/>
            <person name="Martin F."/>
            <person name="Silar P."/>
            <person name="Natvig D."/>
            <person name="Lalanne C."/>
            <person name="Gautier V."/>
            <person name="Ament-Velasquez S.L."/>
            <person name="Kruys A."/>
            <person name="Hutchinson M.I."/>
            <person name="Powell A.J."/>
            <person name="Barry K."/>
            <person name="Miller A.N."/>
            <person name="Grigoriev I.V."/>
            <person name="Debuchy R."/>
            <person name="Gladieux P."/>
            <person name="Thoren M.H."/>
            <person name="Johannesson H."/>
        </authorList>
    </citation>
    <scope>NUCLEOTIDE SEQUENCE</scope>
    <source>
        <strain evidence="19">CBS 892.96</strain>
    </source>
</reference>
<comment type="catalytic activity">
    <reaction evidence="15">
        <text>alpha-D-galactose + ATP = alpha-D-galactose 1-phosphate + ADP + H(+)</text>
        <dbReference type="Rhea" id="RHEA:13553"/>
        <dbReference type="ChEBI" id="CHEBI:15378"/>
        <dbReference type="ChEBI" id="CHEBI:28061"/>
        <dbReference type="ChEBI" id="CHEBI:30616"/>
        <dbReference type="ChEBI" id="CHEBI:58336"/>
        <dbReference type="ChEBI" id="CHEBI:456216"/>
        <dbReference type="EC" id="2.7.1.6"/>
    </reaction>
    <physiologicalReaction direction="left-to-right" evidence="15">
        <dbReference type="Rhea" id="RHEA:13554"/>
    </physiologicalReaction>
</comment>
<proteinExistence type="inferred from homology"/>
<evidence type="ECO:0000313" key="20">
    <source>
        <dbReference type="Proteomes" id="UP001302321"/>
    </source>
</evidence>
<evidence type="ECO:0000256" key="3">
    <source>
        <dbReference type="ARBA" id="ARBA00012315"/>
    </source>
</evidence>
<dbReference type="InterPro" id="IPR036554">
    <property type="entry name" value="GHMP_kinase_C_sf"/>
</dbReference>
<evidence type="ECO:0000256" key="5">
    <source>
        <dbReference type="ARBA" id="ARBA00022679"/>
    </source>
</evidence>
<keyword evidence="9" id="KW-0444">Lipid biosynthesis</keyword>
<dbReference type="Proteomes" id="UP001302321">
    <property type="component" value="Unassembled WGS sequence"/>
</dbReference>
<dbReference type="PRINTS" id="PR00959">
    <property type="entry name" value="MEVGALKINASE"/>
</dbReference>
<dbReference type="FunFam" id="1.20.1440.340:FF:000003">
    <property type="entry name" value="GAL1p Galactokinase"/>
    <property type="match status" value="1"/>
</dbReference>
<dbReference type="Pfam" id="PF08544">
    <property type="entry name" value="GHMP_kinases_C"/>
    <property type="match status" value="1"/>
</dbReference>
<keyword evidence="6" id="KW-0547">Nucleotide-binding</keyword>
<evidence type="ECO:0000259" key="16">
    <source>
        <dbReference type="Pfam" id="PF00288"/>
    </source>
</evidence>
<evidence type="ECO:0000256" key="4">
    <source>
        <dbReference type="ARBA" id="ARBA00019487"/>
    </source>
</evidence>
<dbReference type="FunFam" id="3.30.230.10:FF:000102">
    <property type="entry name" value="Similar to galactokinase"/>
    <property type="match status" value="1"/>
</dbReference>
<evidence type="ECO:0000256" key="12">
    <source>
        <dbReference type="ARBA" id="ARBA00023221"/>
    </source>
</evidence>
<dbReference type="Gene3D" id="1.20.1440.340">
    <property type="match status" value="1"/>
</dbReference>
<protein>
    <recommendedName>
        <fullName evidence="4">Galactokinase</fullName>
        <ecNumber evidence="3">2.7.1.6</ecNumber>
    </recommendedName>
    <alternativeName>
        <fullName evidence="14">Galactose kinase</fullName>
    </alternativeName>
</protein>
<reference evidence="19" key="1">
    <citation type="journal article" date="2023" name="Mol. Phylogenet. Evol.">
        <title>Genome-scale phylogeny and comparative genomics of the fungal order Sordariales.</title>
        <authorList>
            <person name="Hensen N."/>
            <person name="Bonometti L."/>
            <person name="Westerberg I."/>
            <person name="Brannstrom I.O."/>
            <person name="Guillou S."/>
            <person name="Cros-Aarteil S."/>
            <person name="Calhoun S."/>
            <person name="Haridas S."/>
            <person name="Kuo A."/>
            <person name="Mondo S."/>
            <person name="Pangilinan J."/>
            <person name="Riley R."/>
            <person name="LaButti K."/>
            <person name="Andreopoulos B."/>
            <person name="Lipzen A."/>
            <person name="Chen C."/>
            <person name="Yan M."/>
            <person name="Daum C."/>
            <person name="Ng V."/>
            <person name="Clum A."/>
            <person name="Steindorff A."/>
            <person name="Ohm R.A."/>
            <person name="Martin F."/>
            <person name="Silar P."/>
            <person name="Natvig D.O."/>
            <person name="Lalanne C."/>
            <person name="Gautier V."/>
            <person name="Ament-Velasquez S.L."/>
            <person name="Kruys A."/>
            <person name="Hutchinson M.I."/>
            <person name="Powell A.J."/>
            <person name="Barry K."/>
            <person name="Miller A.N."/>
            <person name="Grigoriev I.V."/>
            <person name="Debuchy R."/>
            <person name="Gladieux P."/>
            <person name="Hiltunen Thoren M."/>
            <person name="Johannesson H."/>
        </authorList>
    </citation>
    <scope>NUCLEOTIDE SEQUENCE</scope>
    <source>
        <strain evidence="19">CBS 892.96</strain>
    </source>
</reference>
<keyword evidence="12" id="KW-0753">Steroid metabolism</keyword>
<evidence type="ECO:0000256" key="13">
    <source>
        <dbReference type="ARBA" id="ARBA00023277"/>
    </source>
</evidence>
<evidence type="ECO:0000256" key="11">
    <source>
        <dbReference type="ARBA" id="ARBA00023166"/>
    </source>
</evidence>
<evidence type="ECO:0000256" key="9">
    <source>
        <dbReference type="ARBA" id="ARBA00023011"/>
    </source>
</evidence>
<keyword evidence="20" id="KW-1185">Reference proteome</keyword>
<evidence type="ECO:0000259" key="18">
    <source>
        <dbReference type="Pfam" id="PF10509"/>
    </source>
</evidence>
<evidence type="ECO:0000259" key="17">
    <source>
        <dbReference type="Pfam" id="PF08544"/>
    </source>
</evidence>
<evidence type="ECO:0000313" key="19">
    <source>
        <dbReference type="EMBL" id="KAK4173120.1"/>
    </source>
</evidence>
<dbReference type="InterPro" id="IPR020568">
    <property type="entry name" value="Ribosomal_Su5_D2-typ_SF"/>
</dbReference>
<evidence type="ECO:0000256" key="7">
    <source>
        <dbReference type="ARBA" id="ARBA00022777"/>
    </source>
</evidence>
<accession>A0AAN6W1B3</accession>
<dbReference type="InterPro" id="IPR014721">
    <property type="entry name" value="Ribsml_uS5_D2-typ_fold_subgr"/>
</dbReference>
<dbReference type="Pfam" id="PF00288">
    <property type="entry name" value="GHMP_kinases_N"/>
    <property type="match status" value="1"/>
</dbReference>
<keyword evidence="19" id="KW-0689">Ribosomal protein</keyword>
<keyword evidence="10" id="KW-0299">Galactose metabolism</keyword>
<dbReference type="InterPro" id="IPR000705">
    <property type="entry name" value="Galactokinase"/>
</dbReference>
<dbReference type="GO" id="GO:0004335">
    <property type="term" value="F:galactokinase activity"/>
    <property type="evidence" value="ECO:0007669"/>
    <property type="project" value="UniProtKB-EC"/>
</dbReference>
<dbReference type="GO" id="GO:0006012">
    <property type="term" value="P:galactose metabolic process"/>
    <property type="evidence" value="ECO:0007669"/>
    <property type="project" value="UniProtKB-KW"/>
</dbReference>
<dbReference type="EC" id="2.7.1.6" evidence="3"/>
<comment type="similarity">
    <text evidence="2">Belongs to the GHMP kinase family. GalK subfamily.</text>
</comment>
<keyword evidence="8" id="KW-0067">ATP-binding</keyword>
<evidence type="ECO:0000256" key="6">
    <source>
        <dbReference type="ARBA" id="ARBA00022741"/>
    </source>
</evidence>
<name>A0AAN6W1B3_9PEZI</name>
<keyword evidence="9" id="KW-0752">Steroid biosynthesis</keyword>
<gene>
    <name evidence="19" type="ORF">QBC36DRAFT_336485</name>
</gene>
<evidence type="ECO:0000256" key="14">
    <source>
        <dbReference type="ARBA" id="ARBA00029590"/>
    </source>
</evidence>
<dbReference type="PANTHER" id="PTHR10457:SF7">
    <property type="entry name" value="GALACTOKINASE-RELATED"/>
    <property type="match status" value="1"/>
</dbReference>
<dbReference type="EMBL" id="MU866367">
    <property type="protein sequence ID" value="KAK4173120.1"/>
    <property type="molecule type" value="Genomic_DNA"/>
</dbReference>
<evidence type="ECO:0000256" key="1">
    <source>
        <dbReference type="ARBA" id="ARBA00004947"/>
    </source>
</evidence>
<feature type="domain" description="Galactokinase N-terminal" evidence="18">
    <location>
        <begin position="60"/>
        <end position="107"/>
    </location>
</feature>
<dbReference type="InterPro" id="IPR006204">
    <property type="entry name" value="GHMP_kinase_N_dom"/>
</dbReference>
<keyword evidence="12" id="KW-0443">Lipid metabolism</keyword>
<feature type="domain" description="GHMP kinase N-terminal" evidence="16">
    <location>
        <begin position="162"/>
        <end position="249"/>
    </location>
</feature>
<dbReference type="NCBIfam" id="TIGR00131">
    <property type="entry name" value="gal_kin"/>
    <property type="match status" value="1"/>
</dbReference>
<keyword evidence="5" id="KW-0808">Transferase</keyword>
<comment type="caution">
    <text evidence="19">The sequence shown here is derived from an EMBL/GenBank/DDBJ whole genome shotgun (WGS) entry which is preliminary data.</text>
</comment>
<comment type="pathway">
    <text evidence="1">Carbohydrate metabolism; galactose metabolism.</text>
</comment>
<dbReference type="InterPro" id="IPR006203">
    <property type="entry name" value="GHMP_knse_ATP-bd_CS"/>
</dbReference>
<keyword evidence="13" id="KW-0119">Carbohydrate metabolism</keyword>
<dbReference type="PROSITE" id="PS00627">
    <property type="entry name" value="GHMP_KINASES_ATP"/>
    <property type="match status" value="1"/>
</dbReference>
<organism evidence="19 20">
    <name type="scientific">Triangularia setosa</name>
    <dbReference type="NCBI Taxonomy" id="2587417"/>
    <lineage>
        <taxon>Eukaryota</taxon>
        <taxon>Fungi</taxon>
        <taxon>Dikarya</taxon>
        <taxon>Ascomycota</taxon>
        <taxon>Pezizomycotina</taxon>
        <taxon>Sordariomycetes</taxon>
        <taxon>Sordariomycetidae</taxon>
        <taxon>Sordariales</taxon>
        <taxon>Podosporaceae</taxon>
        <taxon>Triangularia</taxon>
    </lineage>
</organism>
<keyword evidence="9" id="KW-0756">Sterol biosynthesis</keyword>
<sequence length="567" mass="61466">MLSPFPIFQSSPSRQDIYPRTGGYQSNMAGPVPVASSLSDIYTIDALGTQAKRWNSLLTRFQTIYGQPAEFVARSPGRVNIIGEHIDYSLYPVLPMAITADSLLAVSTNVASSNAKEGHYKIKIANVQDAKFPTHEFDIPYDAVDIDATVHEWTNYFKSGLRGALELLRKKHGADFKPKSMQILMDGTVPAGGGLSSSAAFVSSSALAVMVANGEKTVDKTELTELAIVSERAVGVNSGGMDQSASVFSERGSALFVSFTPSLKARAVSFPKTNPELTFLIAQSFVTADKFVTGPIHYNLRVVECSLAAAYLNAVLNPPGTPLPSDASPLSVSLHGFHETFFALQEHSAGATSSKSTESQLEELVALTEKTLDKKDGYTREEIAAVLNISVDELDKQFTSRFPVRAEKFKLRQRALHVFSEALRVLKFMSLLEQQPANTDDTSEYNAQLGGLLNQTQDSCRDVYECSCNEIDELCASARRAGSYGSRLTGAGWGGCSVHLVPADKVKAVKEAWEREYYSKLDLTDEQKEAAVVVSKPGSGSAVYLVEDRGPVVVDDRIGDGLRMAGR</sequence>